<dbReference type="STRING" id="670386.D3B4I4"/>
<evidence type="ECO:0008006" key="10">
    <source>
        <dbReference type="Google" id="ProtNLM"/>
    </source>
</evidence>
<dbReference type="Pfam" id="PF00155">
    <property type="entry name" value="Aminotran_1_2"/>
    <property type="match status" value="1"/>
</dbReference>
<evidence type="ECO:0000256" key="3">
    <source>
        <dbReference type="ARBA" id="ARBA00022576"/>
    </source>
</evidence>
<evidence type="ECO:0000259" key="6">
    <source>
        <dbReference type="Pfam" id="PF00155"/>
    </source>
</evidence>
<dbReference type="InterPro" id="IPR019039">
    <property type="entry name" value="T4-Rnl1-like_N"/>
</dbReference>
<dbReference type="Gene3D" id="3.40.640.10">
    <property type="entry name" value="Type I PLP-dependent aspartate aminotransferase-like (Major domain)"/>
    <property type="match status" value="1"/>
</dbReference>
<dbReference type="GO" id="GO:0047536">
    <property type="term" value="F:2-aminoadipate transaminase activity"/>
    <property type="evidence" value="ECO:0007669"/>
    <property type="project" value="UniProtKB-ARBA"/>
</dbReference>
<keyword evidence="9" id="KW-1185">Reference proteome</keyword>
<evidence type="ECO:0000259" key="7">
    <source>
        <dbReference type="Pfam" id="PF09511"/>
    </source>
</evidence>
<dbReference type="RefSeq" id="XP_020436348.1">
    <property type="nucleotide sequence ID" value="XM_020574276.1"/>
</dbReference>
<evidence type="ECO:0000256" key="5">
    <source>
        <dbReference type="ARBA" id="ARBA00022898"/>
    </source>
</evidence>
<feature type="domain" description="T4 RNA ligase 1-like N-terminal" evidence="7">
    <location>
        <begin position="75"/>
        <end position="281"/>
    </location>
</feature>
<organism evidence="8 9">
    <name type="scientific">Heterostelium pallidum (strain ATCC 26659 / Pp 5 / PN500)</name>
    <name type="common">Cellular slime mold</name>
    <name type="synonym">Polysphondylium pallidum</name>
    <dbReference type="NCBI Taxonomy" id="670386"/>
    <lineage>
        <taxon>Eukaryota</taxon>
        <taxon>Amoebozoa</taxon>
        <taxon>Evosea</taxon>
        <taxon>Eumycetozoa</taxon>
        <taxon>Dictyostelia</taxon>
        <taxon>Acytosteliales</taxon>
        <taxon>Acytosteliaceae</taxon>
        <taxon>Heterostelium</taxon>
    </lineage>
</organism>
<dbReference type="Proteomes" id="UP000001396">
    <property type="component" value="Unassembled WGS sequence"/>
</dbReference>
<evidence type="ECO:0000256" key="2">
    <source>
        <dbReference type="ARBA" id="ARBA00007441"/>
    </source>
</evidence>
<dbReference type="GO" id="GO:0005759">
    <property type="term" value="C:mitochondrial matrix"/>
    <property type="evidence" value="ECO:0007669"/>
    <property type="project" value="UniProtKB-ARBA"/>
</dbReference>
<dbReference type="Pfam" id="PF09511">
    <property type="entry name" value="RNA_lig_T4_1"/>
    <property type="match status" value="1"/>
</dbReference>
<accession>D3B4I4</accession>
<dbReference type="GO" id="GO:0047315">
    <property type="term" value="F:kynurenine-glyoxylate transaminase activity"/>
    <property type="evidence" value="ECO:0007669"/>
    <property type="project" value="UniProtKB-ARBA"/>
</dbReference>
<dbReference type="FunFam" id="3.40.640.10:FF:000071">
    <property type="entry name" value="Kynurenine/alpha-aminoadipate aminotransferase, mitochondrial"/>
    <property type="match status" value="1"/>
</dbReference>
<gene>
    <name evidence="8" type="ORF">PPL_03309</name>
</gene>
<evidence type="ECO:0000313" key="9">
    <source>
        <dbReference type="Proteomes" id="UP000001396"/>
    </source>
</evidence>
<reference evidence="8 9" key="1">
    <citation type="journal article" date="2011" name="Genome Res.">
        <title>Phylogeny-wide analysis of social amoeba genomes highlights ancient origins for complex intercellular communication.</title>
        <authorList>
            <person name="Heidel A.J."/>
            <person name="Lawal H.M."/>
            <person name="Felder M."/>
            <person name="Schilde C."/>
            <person name="Helps N.R."/>
            <person name="Tunggal B."/>
            <person name="Rivero F."/>
            <person name="John U."/>
            <person name="Schleicher M."/>
            <person name="Eichinger L."/>
            <person name="Platzer M."/>
            <person name="Noegel A.A."/>
            <person name="Schaap P."/>
            <person name="Gloeckner G."/>
        </authorList>
    </citation>
    <scope>NUCLEOTIDE SEQUENCE [LARGE SCALE GENOMIC DNA]</scope>
    <source>
        <strain evidence="9">ATCC 26659 / Pp 5 / PN500</strain>
    </source>
</reference>
<keyword evidence="5" id="KW-0663">Pyridoxal phosphate</keyword>
<comment type="cofactor">
    <cofactor evidence="1">
        <name>pyridoxal 5'-phosphate</name>
        <dbReference type="ChEBI" id="CHEBI:597326"/>
    </cofactor>
</comment>
<keyword evidence="4" id="KW-0808">Transferase</keyword>
<dbReference type="InterPro" id="IPR015424">
    <property type="entry name" value="PyrdxlP-dep_Trfase"/>
</dbReference>
<comment type="caution">
    <text evidence="8">The sequence shown here is derived from an EMBL/GenBank/DDBJ whole genome shotgun (WGS) entry which is preliminary data.</text>
</comment>
<dbReference type="GeneID" id="31358831"/>
<dbReference type="PANTHER" id="PTHR42790">
    <property type="entry name" value="AMINOTRANSFERASE"/>
    <property type="match status" value="1"/>
</dbReference>
<keyword evidence="3" id="KW-0032">Aminotransferase</keyword>
<protein>
    <recommendedName>
        <fullName evidence="10">Aminotransferase class I/classII domain-containing protein</fullName>
    </recommendedName>
</protein>
<dbReference type="InterPro" id="IPR015421">
    <property type="entry name" value="PyrdxlP-dep_Trfase_major"/>
</dbReference>
<sequence>MEETIDYKVRNSTLFPHNITVEDCRLAIKDVVGFREVKRENTIVFTYDSLYDESFPNPDEESDPKKSFLLKIRRECRGIIFDQSNGKLLSRKFHKFFNINELRETKAELIDLNQPFILTEKVDGSLIAPILVGGSVLWGSKQGASTDLADKIEDFIARNQEFYSYNQFSLEWLNKDYTPMFEYSSKSQQIILFYGEEKLSLIGIRDNVTGAYISYEEMSKSATGFNVPVIKRIDIANHPELSLIKTTTDLVHAAKRMRNVEGFVLKLENTGHHYKVKTEWYIDLARLHLQSPKEVKNEKDVWSLILSGHIDDTIAMLSDTLETDELSPINQKLIRIKKFSAVLIERIEIVARGLIKLYLTEKQSAYSELDGCQSKKLIAGAFQFYDLIKEDSTLEEHISFVTTAIQKKCKDSTNNSAKLEECRKEIIMVVIEDYTPFLSSRAARRRPSPLRELVKYATNPEIISLGGGLPNPKTFPFKSFKFELKDGTSIDIEGSNLETALQYTPTYGIPSFIKCLKDLQKRIHNLPESNTSGQEWEIEITTGSQEALALAIETLLEEGDSVILESPTYSGTLSILNPLNLHLVGIDIDGNGMKPDELENTLANWDTLHSGKPFPRVLYTIPTGQNPSGCTLSVDRKYKIYEICSKYNLIILEDDPYYFLQFPTGDDANQQVQLPPTFISMDTDRRVLRFDSFSKILSSGLRLGWITGPAKLVERVQYNQQATTLHASGVCQTIAMTLLNTWGFDGFMNHLNTVQRFYKERRDKFVEYANKHLDGLVEFDAPVAGMFIWMKLKGIPDSHPLIYKKAFEKKVIMVPGGEFTPDRSKPNSYVRASFSVASYEQMEEACKRLASLIKENQIEQS</sequence>
<dbReference type="GO" id="GO:1901605">
    <property type="term" value="P:alpha-amino acid metabolic process"/>
    <property type="evidence" value="ECO:0007669"/>
    <property type="project" value="TreeGrafter"/>
</dbReference>
<dbReference type="GO" id="GO:0030170">
    <property type="term" value="F:pyridoxal phosphate binding"/>
    <property type="evidence" value="ECO:0007669"/>
    <property type="project" value="InterPro"/>
</dbReference>
<dbReference type="InterPro" id="IPR050859">
    <property type="entry name" value="Class-I_PLP-dep_aminotransf"/>
</dbReference>
<dbReference type="InterPro" id="IPR004839">
    <property type="entry name" value="Aminotransferase_I/II_large"/>
</dbReference>
<comment type="similarity">
    <text evidence="2">Belongs to the class-I pyridoxal-phosphate-dependent aminotransferase family.</text>
</comment>
<feature type="domain" description="Aminotransferase class I/classII large" evidence="6">
    <location>
        <begin position="498"/>
        <end position="849"/>
    </location>
</feature>
<dbReference type="InParanoid" id="D3B4I4"/>
<dbReference type="SUPFAM" id="SSF53383">
    <property type="entry name" value="PLP-dependent transferases"/>
    <property type="match status" value="1"/>
</dbReference>
<dbReference type="CDD" id="cd00609">
    <property type="entry name" value="AAT_like"/>
    <property type="match status" value="1"/>
</dbReference>
<dbReference type="EMBL" id="ADBJ01000010">
    <property type="protein sequence ID" value="EFA84232.1"/>
    <property type="molecule type" value="Genomic_DNA"/>
</dbReference>
<dbReference type="AlphaFoldDB" id="D3B4I4"/>
<evidence type="ECO:0000256" key="1">
    <source>
        <dbReference type="ARBA" id="ARBA00001933"/>
    </source>
</evidence>
<evidence type="ECO:0000256" key="4">
    <source>
        <dbReference type="ARBA" id="ARBA00022679"/>
    </source>
</evidence>
<dbReference type="PANTHER" id="PTHR42790:SF19">
    <property type="entry name" value="KYNURENINE_ALPHA-AMINOADIPATE AMINOTRANSFERASE, MITOCHONDRIAL"/>
    <property type="match status" value="1"/>
</dbReference>
<evidence type="ECO:0000313" key="8">
    <source>
        <dbReference type="EMBL" id="EFA84232.1"/>
    </source>
</evidence>
<name>D3B4I4_HETP5</name>
<proteinExistence type="inferred from homology"/>
<dbReference type="FunFam" id="3.90.1150.10:FF:000166">
    <property type="entry name" value="Kynurenine/alpha-aminoadipate aminotransferase, mitochondrial"/>
    <property type="match status" value="1"/>
</dbReference>